<evidence type="ECO:0000256" key="7">
    <source>
        <dbReference type="ARBA" id="ARBA00022840"/>
    </source>
</evidence>
<evidence type="ECO:0000313" key="13">
    <source>
        <dbReference type="Proteomes" id="UP000215355"/>
    </source>
</evidence>
<evidence type="ECO:0000256" key="9">
    <source>
        <dbReference type="HAMAP-Rule" id="MF_00061"/>
    </source>
</evidence>
<sequence length="268" mass="30144">MLKFANAKINLGLHIRSKRQDGYHELETIFYPVKIYDVLEILPAEKPELQIWNSELLADEQNLCLQAFRLLQQDHQISPVKIHLLKNIPIGAGLGGGSSDASSTLELLNDYFKLNLSRATLKDYAAKLGADCPFFIDNKAMYAEGIGTDLSEIQLDLSPYKIVVVKPDIHISTAEAYSRVSPMIPSVDLREAIKLPIQDWKYHIINDFEISLFDRYPLIGDIKAKLYEKGAIYASMSGSGSSVFGIFEDTKNLNELNKYGKVFMPVEL</sequence>
<evidence type="ECO:0000256" key="1">
    <source>
        <dbReference type="ARBA" id="ARBA00009684"/>
    </source>
</evidence>
<reference evidence="12 13" key="1">
    <citation type="submission" date="2017-06" db="EMBL/GenBank/DDBJ databases">
        <authorList>
            <consortium name="Pathogen Informatics"/>
        </authorList>
    </citation>
    <scope>NUCLEOTIDE SEQUENCE [LARGE SCALE GENOMIC DNA]</scope>
    <source>
        <strain evidence="12 13">NCTC12149</strain>
    </source>
</reference>
<feature type="active site" evidence="9">
    <location>
        <position position="131"/>
    </location>
</feature>
<keyword evidence="7 9" id="KW-0067">ATP-binding</keyword>
<dbReference type="KEGG" id="smiz:4412673_02120"/>
<protein>
    <recommendedName>
        <fullName evidence="3 9">4-diphosphocytidyl-2-C-methyl-D-erythritol kinase</fullName>
        <shortName evidence="9">CMK</shortName>
        <ecNumber evidence="2 9">2.7.1.148</ecNumber>
    </recommendedName>
    <alternativeName>
        <fullName evidence="8 9">4-(cytidine-5'-diphospho)-2-C-methyl-D-erythritol kinase</fullName>
    </alternativeName>
</protein>
<name>A0AAJ4XCY1_9SPHI</name>
<evidence type="ECO:0000256" key="6">
    <source>
        <dbReference type="ARBA" id="ARBA00022777"/>
    </source>
</evidence>
<dbReference type="GO" id="GO:0050515">
    <property type="term" value="F:4-(cytidine 5'-diphospho)-2-C-methyl-D-erythritol kinase activity"/>
    <property type="evidence" value="ECO:0007669"/>
    <property type="project" value="UniProtKB-UniRule"/>
</dbReference>
<dbReference type="GO" id="GO:0016114">
    <property type="term" value="P:terpenoid biosynthetic process"/>
    <property type="evidence" value="ECO:0007669"/>
    <property type="project" value="UniProtKB-UniRule"/>
</dbReference>
<dbReference type="InterPro" id="IPR004424">
    <property type="entry name" value="IspE"/>
</dbReference>
<dbReference type="Proteomes" id="UP000215355">
    <property type="component" value="Chromosome 1"/>
</dbReference>
<comment type="pathway">
    <text evidence="9">Isoprenoid biosynthesis; isopentenyl diphosphate biosynthesis via DXP pathway; isopentenyl diphosphate from 1-deoxy-D-xylulose 5-phosphate: step 3/6.</text>
</comment>
<dbReference type="PANTHER" id="PTHR43527:SF2">
    <property type="entry name" value="4-DIPHOSPHOCYTIDYL-2-C-METHYL-D-ERYTHRITOL KINASE, CHLOROPLASTIC"/>
    <property type="match status" value="1"/>
</dbReference>
<proteinExistence type="inferred from homology"/>
<dbReference type="AlphaFoldDB" id="A0AAJ4XCY1"/>
<dbReference type="InterPro" id="IPR036554">
    <property type="entry name" value="GHMP_kinase_C_sf"/>
</dbReference>
<dbReference type="Gene3D" id="3.30.70.890">
    <property type="entry name" value="GHMP kinase, C-terminal domain"/>
    <property type="match status" value="1"/>
</dbReference>
<keyword evidence="9" id="KW-0414">Isoprene biosynthesis</keyword>
<dbReference type="InterPro" id="IPR006204">
    <property type="entry name" value="GHMP_kinase_N_dom"/>
</dbReference>
<evidence type="ECO:0000256" key="2">
    <source>
        <dbReference type="ARBA" id="ARBA00012052"/>
    </source>
</evidence>
<dbReference type="PIRSF" id="PIRSF010376">
    <property type="entry name" value="IspE"/>
    <property type="match status" value="1"/>
</dbReference>
<evidence type="ECO:0000256" key="4">
    <source>
        <dbReference type="ARBA" id="ARBA00022679"/>
    </source>
</evidence>
<dbReference type="Pfam" id="PF00288">
    <property type="entry name" value="GHMP_kinases_N"/>
    <property type="match status" value="1"/>
</dbReference>
<dbReference type="SUPFAM" id="SSF55060">
    <property type="entry name" value="GHMP Kinase, C-terminal domain"/>
    <property type="match status" value="1"/>
</dbReference>
<accession>A0AAJ4XCY1</accession>
<dbReference type="InterPro" id="IPR014721">
    <property type="entry name" value="Ribsml_uS5_D2-typ_fold_subgr"/>
</dbReference>
<dbReference type="HAMAP" id="MF_00061">
    <property type="entry name" value="IspE"/>
    <property type="match status" value="1"/>
</dbReference>
<evidence type="ECO:0000256" key="3">
    <source>
        <dbReference type="ARBA" id="ARBA00017473"/>
    </source>
</evidence>
<dbReference type="Pfam" id="PF08544">
    <property type="entry name" value="GHMP_kinases_C"/>
    <property type="match status" value="1"/>
</dbReference>
<gene>
    <name evidence="9 12" type="primary">ispE</name>
    <name evidence="12" type="ORF">SAMEA4412673_02120</name>
</gene>
<feature type="domain" description="GHMP kinase N-terminal" evidence="10">
    <location>
        <begin position="62"/>
        <end position="136"/>
    </location>
</feature>
<dbReference type="InterPro" id="IPR013750">
    <property type="entry name" value="GHMP_kinase_C_dom"/>
</dbReference>
<feature type="active site" evidence="9">
    <location>
        <position position="8"/>
    </location>
</feature>
<dbReference type="NCBIfam" id="TIGR00154">
    <property type="entry name" value="ispE"/>
    <property type="match status" value="1"/>
</dbReference>
<keyword evidence="4 9" id="KW-0808">Transferase</keyword>
<evidence type="ECO:0000259" key="10">
    <source>
        <dbReference type="Pfam" id="PF00288"/>
    </source>
</evidence>
<evidence type="ECO:0000256" key="5">
    <source>
        <dbReference type="ARBA" id="ARBA00022741"/>
    </source>
</evidence>
<keyword evidence="5 9" id="KW-0547">Nucleotide-binding</keyword>
<dbReference type="RefSeq" id="WP_093096468.1">
    <property type="nucleotide sequence ID" value="NZ_FNGK01000001.1"/>
</dbReference>
<organism evidence="12 13">
    <name type="scientific">Sphingobacterium mizutaii</name>
    <dbReference type="NCBI Taxonomy" id="1010"/>
    <lineage>
        <taxon>Bacteria</taxon>
        <taxon>Pseudomonadati</taxon>
        <taxon>Bacteroidota</taxon>
        <taxon>Sphingobacteriia</taxon>
        <taxon>Sphingobacteriales</taxon>
        <taxon>Sphingobacteriaceae</taxon>
        <taxon>Sphingobacterium</taxon>
    </lineage>
</organism>
<dbReference type="PANTHER" id="PTHR43527">
    <property type="entry name" value="4-DIPHOSPHOCYTIDYL-2-C-METHYL-D-ERYTHRITOL KINASE, CHLOROPLASTIC"/>
    <property type="match status" value="1"/>
</dbReference>
<feature type="domain" description="GHMP kinase C-terminal" evidence="11">
    <location>
        <begin position="209"/>
        <end position="253"/>
    </location>
</feature>
<dbReference type="SUPFAM" id="SSF54211">
    <property type="entry name" value="Ribosomal protein S5 domain 2-like"/>
    <property type="match status" value="1"/>
</dbReference>
<dbReference type="GO" id="GO:0005524">
    <property type="term" value="F:ATP binding"/>
    <property type="evidence" value="ECO:0007669"/>
    <property type="project" value="UniProtKB-UniRule"/>
</dbReference>
<comment type="similarity">
    <text evidence="1 9">Belongs to the GHMP kinase family. IspE subfamily.</text>
</comment>
<evidence type="ECO:0000259" key="11">
    <source>
        <dbReference type="Pfam" id="PF08544"/>
    </source>
</evidence>
<dbReference type="InterPro" id="IPR020568">
    <property type="entry name" value="Ribosomal_Su5_D2-typ_SF"/>
</dbReference>
<dbReference type="EMBL" id="LT906468">
    <property type="protein sequence ID" value="SNV50636.1"/>
    <property type="molecule type" value="Genomic_DNA"/>
</dbReference>
<evidence type="ECO:0000313" key="12">
    <source>
        <dbReference type="EMBL" id="SNV50636.1"/>
    </source>
</evidence>
<keyword evidence="6 9" id="KW-0418">Kinase</keyword>
<evidence type="ECO:0000256" key="8">
    <source>
        <dbReference type="ARBA" id="ARBA00032554"/>
    </source>
</evidence>
<dbReference type="Gene3D" id="3.30.230.10">
    <property type="match status" value="1"/>
</dbReference>
<dbReference type="GO" id="GO:0019288">
    <property type="term" value="P:isopentenyl diphosphate biosynthetic process, methylerythritol 4-phosphate pathway"/>
    <property type="evidence" value="ECO:0007669"/>
    <property type="project" value="UniProtKB-UniRule"/>
</dbReference>
<dbReference type="EC" id="2.7.1.148" evidence="2 9"/>
<feature type="binding site" evidence="9">
    <location>
        <begin position="89"/>
        <end position="99"/>
    </location>
    <ligand>
        <name>ATP</name>
        <dbReference type="ChEBI" id="CHEBI:30616"/>
    </ligand>
</feature>
<comment type="catalytic activity">
    <reaction evidence="9">
        <text>4-CDP-2-C-methyl-D-erythritol + ATP = 4-CDP-2-C-methyl-D-erythritol 2-phosphate + ADP + H(+)</text>
        <dbReference type="Rhea" id="RHEA:18437"/>
        <dbReference type="ChEBI" id="CHEBI:15378"/>
        <dbReference type="ChEBI" id="CHEBI:30616"/>
        <dbReference type="ChEBI" id="CHEBI:57823"/>
        <dbReference type="ChEBI" id="CHEBI:57919"/>
        <dbReference type="ChEBI" id="CHEBI:456216"/>
        <dbReference type="EC" id="2.7.1.148"/>
    </reaction>
</comment>
<comment type="function">
    <text evidence="9">Catalyzes the phosphorylation of the position 2 hydroxy group of 4-diphosphocytidyl-2C-methyl-D-erythritol.</text>
</comment>